<dbReference type="Gene3D" id="3.30.420.40">
    <property type="match status" value="2"/>
</dbReference>
<sequence length="401" mass="41242">MHPTAIEPDAAAQTPVNLHNLGRVRVLQALTDAPALSRAELVRRTGLARATVGSVILELITAGLVRESADGAPTAGQRAGRPPQLVSLEPDAGYAVGLDVGHDHVRAVLTDVVGTSRWDRSEAIAVDDDPERALDTAVRLIASAVQDTAVAPEKILGLGLGIACPVDKATGGLRAEGIMPGWVGTRPADVLAARTGLPTRIINDANAGVLAERRFGAARDCADVVYVRLAAGIGAGMMSDGRMLLGHLGLAGELGHVVVERDGAVCRCGGRGCLETVASPAAITGLLARSWGQPVGSVDLADLLRRGDRGALRAVEDAGEAVGRALSTVVSLLNPELVVIGGDLVEAGEALLEPMRRTLNRGTMGSLHQRLRIVPSLLGDSAGARGAAALVLDGVPERLGK</sequence>
<name>A0ABS5KK47_9ACTN</name>
<dbReference type="PROSITE" id="PS01125">
    <property type="entry name" value="ROK"/>
    <property type="match status" value="1"/>
</dbReference>
<organism evidence="2 3">
    <name type="scientific">Catenulispora pinistramenti</name>
    <dbReference type="NCBI Taxonomy" id="2705254"/>
    <lineage>
        <taxon>Bacteria</taxon>
        <taxon>Bacillati</taxon>
        <taxon>Actinomycetota</taxon>
        <taxon>Actinomycetes</taxon>
        <taxon>Catenulisporales</taxon>
        <taxon>Catenulisporaceae</taxon>
        <taxon>Catenulispora</taxon>
    </lineage>
</organism>
<keyword evidence="3" id="KW-1185">Reference proteome</keyword>
<evidence type="ECO:0000256" key="1">
    <source>
        <dbReference type="ARBA" id="ARBA00006479"/>
    </source>
</evidence>
<dbReference type="EMBL" id="JAAFYZ010000014">
    <property type="protein sequence ID" value="MBS2546490.1"/>
    <property type="molecule type" value="Genomic_DNA"/>
</dbReference>
<dbReference type="SUPFAM" id="SSF46785">
    <property type="entry name" value="Winged helix' DNA-binding domain"/>
    <property type="match status" value="1"/>
</dbReference>
<reference evidence="2 3" key="1">
    <citation type="submission" date="2020-02" db="EMBL/GenBank/DDBJ databases">
        <title>Acidophilic actinobacteria isolated from forest soil.</title>
        <authorList>
            <person name="Golinska P."/>
        </authorList>
    </citation>
    <scope>NUCLEOTIDE SEQUENCE [LARGE SCALE GENOMIC DNA]</scope>
    <source>
        <strain evidence="2 3">NL8</strain>
    </source>
</reference>
<dbReference type="InterPro" id="IPR036390">
    <property type="entry name" value="WH_DNA-bd_sf"/>
</dbReference>
<gene>
    <name evidence="2" type="ORF">KGQ19_06390</name>
</gene>
<comment type="similarity">
    <text evidence="1">Belongs to the ROK (NagC/XylR) family.</text>
</comment>
<dbReference type="InterPro" id="IPR036388">
    <property type="entry name" value="WH-like_DNA-bd_sf"/>
</dbReference>
<comment type="caution">
    <text evidence="2">The sequence shown here is derived from an EMBL/GenBank/DDBJ whole genome shotgun (WGS) entry which is preliminary data.</text>
</comment>
<protein>
    <submittedName>
        <fullName evidence="2">ROK family transcriptional regulator</fullName>
    </submittedName>
</protein>
<evidence type="ECO:0000313" key="3">
    <source>
        <dbReference type="Proteomes" id="UP000730482"/>
    </source>
</evidence>
<dbReference type="InterPro" id="IPR000600">
    <property type="entry name" value="ROK"/>
</dbReference>
<dbReference type="Gene3D" id="1.10.10.10">
    <property type="entry name" value="Winged helix-like DNA-binding domain superfamily/Winged helix DNA-binding domain"/>
    <property type="match status" value="1"/>
</dbReference>
<dbReference type="InterPro" id="IPR043129">
    <property type="entry name" value="ATPase_NBD"/>
</dbReference>
<dbReference type="RefSeq" id="WP_212008138.1">
    <property type="nucleotide sequence ID" value="NZ_JAAFYZ010000014.1"/>
</dbReference>
<dbReference type="CDD" id="cd24076">
    <property type="entry name" value="ASKHA_ATPase_ROK_BsXylR-like"/>
    <property type="match status" value="1"/>
</dbReference>
<proteinExistence type="inferred from homology"/>
<dbReference type="Proteomes" id="UP000730482">
    <property type="component" value="Unassembled WGS sequence"/>
</dbReference>
<dbReference type="SUPFAM" id="SSF53067">
    <property type="entry name" value="Actin-like ATPase domain"/>
    <property type="match status" value="1"/>
</dbReference>
<dbReference type="InterPro" id="IPR049874">
    <property type="entry name" value="ROK_cs"/>
</dbReference>
<dbReference type="PANTHER" id="PTHR18964">
    <property type="entry name" value="ROK (REPRESSOR, ORF, KINASE) FAMILY"/>
    <property type="match status" value="1"/>
</dbReference>
<dbReference type="Pfam" id="PF00480">
    <property type="entry name" value="ROK"/>
    <property type="match status" value="1"/>
</dbReference>
<dbReference type="PANTHER" id="PTHR18964:SF149">
    <property type="entry name" value="BIFUNCTIONAL UDP-N-ACETYLGLUCOSAMINE 2-EPIMERASE_N-ACETYLMANNOSAMINE KINASE"/>
    <property type="match status" value="1"/>
</dbReference>
<accession>A0ABS5KK47</accession>
<evidence type="ECO:0000313" key="2">
    <source>
        <dbReference type="EMBL" id="MBS2546490.1"/>
    </source>
</evidence>